<accession>A0A9E2KLM4</accession>
<gene>
    <name evidence="2" type="ORF">H9864_07205</name>
</gene>
<dbReference type="AlphaFoldDB" id="A0A9E2KLM4"/>
<protein>
    <recommendedName>
        <fullName evidence="1">SCP domain-containing protein</fullName>
    </recommendedName>
</protein>
<dbReference type="PANTHER" id="PTHR31157:SF1">
    <property type="entry name" value="SCP DOMAIN-CONTAINING PROTEIN"/>
    <property type="match status" value="1"/>
</dbReference>
<dbReference type="InterPro" id="IPR035940">
    <property type="entry name" value="CAP_sf"/>
</dbReference>
<reference evidence="2" key="2">
    <citation type="submission" date="2021-04" db="EMBL/GenBank/DDBJ databases">
        <authorList>
            <person name="Gilroy R."/>
        </authorList>
    </citation>
    <scope>NUCLEOTIDE SEQUENCE</scope>
    <source>
        <strain evidence="2">742</strain>
    </source>
</reference>
<reference evidence="2" key="1">
    <citation type="journal article" date="2021" name="PeerJ">
        <title>Extensive microbial diversity within the chicken gut microbiome revealed by metagenomics and culture.</title>
        <authorList>
            <person name="Gilroy R."/>
            <person name="Ravi A."/>
            <person name="Getino M."/>
            <person name="Pursley I."/>
            <person name="Horton D.L."/>
            <person name="Alikhan N.F."/>
            <person name="Baker D."/>
            <person name="Gharbi K."/>
            <person name="Hall N."/>
            <person name="Watson M."/>
            <person name="Adriaenssens E.M."/>
            <person name="Foster-Nyarko E."/>
            <person name="Jarju S."/>
            <person name="Secka A."/>
            <person name="Antonio M."/>
            <person name="Oren A."/>
            <person name="Chaudhuri R.R."/>
            <person name="La Ragione R."/>
            <person name="Hildebrand F."/>
            <person name="Pallen M.J."/>
        </authorList>
    </citation>
    <scope>NUCLEOTIDE SEQUENCE</scope>
    <source>
        <strain evidence="2">742</strain>
    </source>
</reference>
<evidence type="ECO:0000313" key="2">
    <source>
        <dbReference type="EMBL" id="MBU3820137.1"/>
    </source>
</evidence>
<proteinExistence type="predicted"/>
<evidence type="ECO:0000259" key="1">
    <source>
        <dbReference type="Pfam" id="PF00188"/>
    </source>
</evidence>
<dbReference type="CDD" id="cd05379">
    <property type="entry name" value="CAP_bacterial"/>
    <property type="match status" value="1"/>
</dbReference>
<dbReference type="InterPro" id="IPR014044">
    <property type="entry name" value="CAP_dom"/>
</dbReference>
<dbReference type="PANTHER" id="PTHR31157">
    <property type="entry name" value="SCP DOMAIN-CONTAINING PROTEIN"/>
    <property type="match status" value="1"/>
</dbReference>
<evidence type="ECO:0000313" key="3">
    <source>
        <dbReference type="Proteomes" id="UP000824178"/>
    </source>
</evidence>
<dbReference type="EMBL" id="JAHLFH010000150">
    <property type="protein sequence ID" value="MBU3820137.1"/>
    <property type="molecule type" value="Genomic_DNA"/>
</dbReference>
<comment type="caution">
    <text evidence="2">The sequence shown here is derived from an EMBL/GenBank/DDBJ whole genome shotgun (WGS) entry which is preliminary data.</text>
</comment>
<name>A0A9E2KLM4_9FIRM</name>
<dbReference type="Proteomes" id="UP000824178">
    <property type="component" value="Unassembled WGS sequence"/>
</dbReference>
<dbReference type="Pfam" id="PF00188">
    <property type="entry name" value="CAP"/>
    <property type="match status" value="1"/>
</dbReference>
<dbReference type="Gene3D" id="3.40.33.10">
    <property type="entry name" value="CAP"/>
    <property type="match status" value="1"/>
</dbReference>
<feature type="domain" description="SCP" evidence="1">
    <location>
        <begin position="43"/>
        <end position="153"/>
    </location>
</feature>
<sequence>MKKRWLAILAALLIAVGILSGCGGTGTGETLSPASRYEREVIRLVNEIRVEHGLNELKASDAIMEAAHARLKELDISPSHTRPDGSSYYTILPDYGLSPYAPGGENICFGGRTPEEAVESWMNSPGHRENILREGITLIGVGYNPRNNYWIQVFTHD</sequence>
<organism evidence="2 3">
    <name type="scientific">Candidatus Faecalibacterium intestinavium</name>
    <dbReference type="NCBI Taxonomy" id="2838580"/>
    <lineage>
        <taxon>Bacteria</taxon>
        <taxon>Bacillati</taxon>
        <taxon>Bacillota</taxon>
        <taxon>Clostridia</taxon>
        <taxon>Eubacteriales</taxon>
        <taxon>Oscillospiraceae</taxon>
        <taxon>Faecalibacterium</taxon>
    </lineage>
</organism>
<dbReference type="SUPFAM" id="SSF55797">
    <property type="entry name" value="PR-1-like"/>
    <property type="match status" value="1"/>
</dbReference>
<dbReference type="PROSITE" id="PS51257">
    <property type="entry name" value="PROKAR_LIPOPROTEIN"/>
    <property type="match status" value="1"/>
</dbReference>